<dbReference type="InterPro" id="IPR026328">
    <property type="entry name" value="FmdE"/>
</dbReference>
<sequence length="176" mass="20195">MERTNWKTAVAFHGHECPGLAIGVRACEAAMSQMNLDRAADEELLCISETDACSIDAVQALTGCTLGKGNLILKNRGKQAFTFLNRSRKEAMRFYLKQDSGRRSREEFLDYLLTAPLEELFLCQRVPFREIPKARRFPSDTCECCKETTGEYWLRLENGKKVCLDCFTNYEREEDE</sequence>
<dbReference type="PIRSF" id="PIRSF006578">
    <property type="entry name" value="FwdE"/>
    <property type="match status" value="1"/>
</dbReference>
<evidence type="ECO:0000313" key="2">
    <source>
        <dbReference type="EMBL" id="MCP1110501.1"/>
    </source>
</evidence>
<proteinExistence type="predicted"/>
<feature type="domain" description="Formylmethanofuran dehydrogenase subunit E" evidence="1">
    <location>
        <begin position="12"/>
        <end position="121"/>
    </location>
</feature>
<evidence type="ECO:0000313" key="3">
    <source>
        <dbReference type="Proteomes" id="UP001523565"/>
    </source>
</evidence>
<dbReference type="PANTHER" id="PTHR39418">
    <property type="entry name" value="DEHYDROGENASE-RELATED"/>
    <property type="match status" value="1"/>
</dbReference>
<comment type="caution">
    <text evidence="2">The sequence shown here is derived from an EMBL/GenBank/DDBJ whole genome shotgun (WGS) entry which is preliminary data.</text>
</comment>
<dbReference type="InterPro" id="IPR053194">
    <property type="entry name" value="tRNA_methyltr_O"/>
</dbReference>
<dbReference type="PANTHER" id="PTHR39418:SF1">
    <property type="entry name" value="DEHYDROGENASE"/>
    <property type="match status" value="1"/>
</dbReference>
<dbReference type="SUPFAM" id="SSF143555">
    <property type="entry name" value="FwdE-like"/>
    <property type="match status" value="1"/>
</dbReference>
<dbReference type="Pfam" id="PF02663">
    <property type="entry name" value="FmdE"/>
    <property type="match status" value="1"/>
</dbReference>
<organism evidence="2 3">
    <name type="scientific">Ohessyouella blattaphilus</name>
    <dbReference type="NCBI Taxonomy" id="2949333"/>
    <lineage>
        <taxon>Bacteria</taxon>
        <taxon>Bacillati</taxon>
        <taxon>Bacillota</taxon>
        <taxon>Clostridia</taxon>
        <taxon>Lachnospirales</taxon>
        <taxon>Lachnospiraceae</taxon>
        <taxon>Ohessyouella</taxon>
    </lineage>
</organism>
<evidence type="ECO:0000259" key="1">
    <source>
        <dbReference type="Pfam" id="PF02663"/>
    </source>
</evidence>
<gene>
    <name evidence="2" type="ORF">NK118_09590</name>
</gene>
<accession>A0ABT1EIH5</accession>
<keyword evidence="3" id="KW-1185">Reference proteome</keyword>
<dbReference type="EMBL" id="JAMZFV010000014">
    <property type="protein sequence ID" value="MCP1110501.1"/>
    <property type="molecule type" value="Genomic_DNA"/>
</dbReference>
<dbReference type="RefSeq" id="WP_262069381.1">
    <property type="nucleotide sequence ID" value="NZ_JAMXOC010000014.1"/>
</dbReference>
<reference evidence="2 3" key="1">
    <citation type="journal article" date="2022" name="Genome Biol. Evol.">
        <title>Host diet, physiology and behaviors set the stage for Lachnospiraceae cladogenesis.</title>
        <authorList>
            <person name="Vera-Ponce De Leon A."/>
            <person name="Schneider M."/>
            <person name="Jahnes B.C."/>
            <person name="Sadowski V."/>
            <person name="Camuy-Velez L.A."/>
            <person name="Duan J."/>
            <person name="Sabree Z.L."/>
        </authorList>
    </citation>
    <scope>NUCLEOTIDE SEQUENCE [LARGE SCALE GENOMIC DNA]</scope>
    <source>
        <strain evidence="2 3">PAL227</strain>
    </source>
</reference>
<dbReference type="Proteomes" id="UP001523565">
    <property type="component" value="Unassembled WGS sequence"/>
</dbReference>
<dbReference type="Gene3D" id="3.30.1330.130">
    <property type="match status" value="1"/>
</dbReference>
<protein>
    <submittedName>
        <fullName evidence="2">FmdE family protein</fullName>
    </submittedName>
</protein>
<name>A0ABT1EIH5_9FIRM</name>
<dbReference type="InterPro" id="IPR003814">
    <property type="entry name" value="FmdEsu_dom"/>
</dbReference>